<dbReference type="Proteomes" id="UP000824094">
    <property type="component" value="Unassembled WGS sequence"/>
</dbReference>
<proteinExistence type="inferred from homology"/>
<evidence type="ECO:0000256" key="3">
    <source>
        <dbReference type="ARBA" id="ARBA00022857"/>
    </source>
</evidence>
<keyword evidence="2 6" id="KW-0067">ATP-binding</keyword>
<sequence>MQISEISRELLLKAIGSREENSNKSDYGYIALLGGCPEYAGAARLAYLAYSATAAMRAGAGVVRLIVPLSIASAMLPNMLESTLKFLPANEYGAVKYDKAAMDAAFAGIKTVGIGMGLGQNGDNAEIIEYILNSGIPAVFDADALNTLAKHPDLLAKKRTDKIILTPHPGEFSRLTGLSIPEILSAPAEYAVDFARKHGVTVLLKGHESFITDGKTVYRNDRGTPGMATAGSGDVLTGIITALLYRNDDPASAAAAGAYIAGAAGEAAAEKYGAVGMISPDTVEFIAFAIKNILDGKI</sequence>
<dbReference type="EC" id="4.2.1.136" evidence="6"/>
<evidence type="ECO:0000313" key="8">
    <source>
        <dbReference type="EMBL" id="HIU61015.1"/>
    </source>
</evidence>
<dbReference type="SUPFAM" id="SSF53613">
    <property type="entry name" value="Ribokinase-like"/>
    <property type="match status" value="1"/>
</dbReference>
<dbReference type="InterPro" id="IPR000631">
    <property type="entry name" value="CARKD"/>
</dbReference>
<dbReference type="GO" id="GO:0046496">
    <property type="term" value="P:nicotinamide nucleotide metabolic process"/>
    <property type="evidence" value="ECO:0007669"/>
    <property type="project" value="UniProtKB-UniRule"/>
</dbReference>
<dbReference type="PROSITE" id="PS01050">
    <property type="entry name" value="YJEF_C_2"/>
    <property type="match status" value="1"/>
</dbReference>
<evidence type="ECO:0000256" key="5">
    <source>
        <dbReference type="ARBA" id="ARBA00023239"/>
    </source>
</evidence>
<dbReference type="Pfam" id="PF01256">
    <property type="entry name" value="Carb_kinase"/>
    <property type="match status" value="1"/>
</dbReference>
<comment type="similarity">
    <text evidence="6">Belongs to the NnrD/CARKD family.</text>
</comment>
<dbReference type="AlphaFoldDB" id="A0A9D1MID3"/>
<name>A0A9D1MID3_9FIRM</name>
<dbReference type="PANTHER" id="PTHR12592:SF0">
    <property type="entry name" value="ATP-DEPENDENT (S)-NAD(P)H-HYDRATE DEHYDRATASE"/>
    <property type="match status" value="1"/>
</dbReference>
<evidence type="ECO:0000313" key="9">
    <source>
        <dbReference type="Proteomes" id="UP000824094"/>
    </source>
</evidence>
<feature type="binding site" evidence="6">
    <location>
        <position position="234"/>
    </location>
    <ligand>
        <name>(6S)-NADPHX</name>
        <dbReference type="ChEBI" id="CHEBI:64076"/>
    </ligand>
</feature>
<dbReference type="InterPro" id="IPR017953">
    <property type="entry name" value="Carbohydrate_kinase_pred_CS"/>
</dbReference>
<comment type="function">
    <text evidence="6">Catalyzes the dehydration of the S-form of NAD(P)HX at the expense of ADP, which is converted to AMP. Together with NAD(P)HX epimerase, which catalyzes the epimerization of the S- and R-forms, the enzyme allows the repair of both epimers of NAD(P)HX, a damaged form of NAD(P)H that is a result of enzymatic or heat-dependent hydration.</text>
</comment>
<comment type="caution">
    <text evidence="6">Lacks conserved residue(s) required for the propagation of feature annotation.</text>
</comment>
<evidence type="ECO:0000256" key="6">
    <source>
        <dbReference type="HAMAP-Rule" id="MF_01965"/>
    </source>
</evidence>
<dbReference type="PANTHER" id="PTHR12592">
    <property type="entry name" value="ATP-DEPENDENT (S)-NAD(P)H-HYDRATE DEHYDRATASE FAMILY MEMBER"/>
    <property type="match status" value="1"/>
</dbReference>
<accession>A0A9D1MID3</accession>
<organism evidence="8 9">
    <name type="scientific">Candidatus Stercoripulliclostridium merdigallinarum</name>
    <dbReference type="NCBI Taxonomy" id="2840951"/>
    <lineage>
        <taxon>Bacteria</taxon>
        <taxon>Bacillati</taxon>
        <taxon>Bacillota</taxon>
        <taxon>Clostridia</taxon>
        <taxon>Eubacteriales</taxon>
        <taxon>Candidatus Stercoripulliclostridium</taxon>
    </lineage>
</organism>
<dbReference type="GO" id="GO:0052856">
    <property type="term" value="F:NAD(P)HX epimerase activity"/>
    <property type="evidence" value="ECO:0007669"/>
    <property type="project" value="TreeGrafter"/>
</dbReference>
<comment type="subunit">
    <text evidence="6">Homotetramer.</text>
</comment>
<reference evidence="8" key="2">
    <citation type="journal article" date="2021" name="PeerJ">
        <title>Extensive microbial diversity within the chicken gut microbiome revealed by metagenomics and culture.</title>
        <authorList>
            <person name="Gilroy R."/>
            <person name="Ravi A."/>
            <person name="Getino M."/>
            <person name="Pursley I."/>
            <person name="Horton D.L."/>
            <person name="Alikhan N.F."/>
            <person name="Baker D."/>
            <person name="Gharbi K."/>
            <person name="Hall N."/>
            <person name="Watson M."/>
            <person name="Adriaenssens E.M."/>
            <person name="Foster-Nyarko E."/>
            <person name="Jarju S."/>
            <person name="Secka A."/>
            <person name="Antonio M."/>
            <person name="Oren A."/>
            <person name="Chaudhuri R.R."/>
            <person name="La Ragione R."/>
            <person name="Hildebrand F."/>
            <person name="Pallen M.J."/>
        </authorList>
    </citation>
    <scope>NUCLEOTIDE SEQUENCE</scope>
    <source>
        <strain evidence="8">18911</strain>
    </source>
</reference>
<feature type="binding site" evidence="6">
    <location>
        <begin position="205"/>
        <end position="209"/>
    </location>
    <ligand>
        <name>AMP</name>
        <dbReference type="ChEBI" id="CHEBI:456215"/>
    </ligand>
</feature>
<gene>
    <name evidence="6" type="primary">nnrD</name>
    <name evidence="8" type="ORF">IAB05_06455</name>
</gene>
<comment type="catalytic activity">
    <reaction evidence="6">
        <text>(6S)-NADPHX + ADP = AMP + phosphate + NADPH + H(+)</text>
        <dbReference type="Rhea" id="RHEA:32235"/>
        <dbReference type="ChEBI" id="CHEBI:15378"/>
        <dbReference type="ChEBI" id="CHEBI:43474"/>
        <dbReference type="ChEBI" id="CHEBI:57783"/>
        <dbReference type="ChEBI" id="CHEBI:64076"/>
        <dbReference type="ChEBI" id="CHEBI:456215"/>
        <dbReference type="ChEBI" id="CHEBI:456216"/>
        <dbReference type="EC" id="4.2.1.136"/>
    </reaction>
</comment>
<dbReference type="HAMAP" id="MF_01965">
    <property type="entry name" value="NADHX_dehydratase"/>
    <property type="match status" value="1"/>
</dbReference>
<dbReference type="NCBIfam" id="TIGR00196">
    <property type="entry name" value="yjeF_cterm"/>
    <property type="match status" value="1"/>
</dbReference>
<evidence type="ECO:0000256" key="2">
    <source>
        <dbReference type="ARBA" id="ARBA00022840"/>
    </source>
</evidence>
<feature type="binding site" evidence="6">
    <location>
        <position position="168"/>
    </location>
    <ligand>
        <name>(6S)-NADPHX</name>
        <dbReference type="ChEBI" id="CHEBI:64076"/>
    </ligand>
</feature>
<dbReference type="EMBL" id="DVNF01000188">
    <property type="protein sequence ID" value="HIU61015.1"/>
    <property type="molecule type" value="Genomic_DNA"/>
</dbReference>
<dbReference type="GO" id="GO:0110051">
    <property type="term" value="P:metabolite repair"/>
    <property type="evidence" value="ECO:0007669"/>
    <property type="project" value="TreeGrafter"/>
</dbReference>
<evidence type="ECO:0000256" key="1">
    <source>
        <dbReference type="ARBA" id="ARBA00022741"/>
    </source>
</evidence>
<dbReference type="Gene3D" id="3.40.1190.20">
    <property type="match status" value="1"/>
</dbReference>
<feature type="domain" description="YjeF C-terminal" evidence="7">
    <location>
        <begin position="7"/>
        <end position="293"/>
    </location>
</feature>
<dbReference type="GO" id="GO:0005524">
    <property type="term" value="F:ATP binding"/>
    <property type="evidence" value="ECO:0007669"/>
    <property type="project" value="UniProtKB-KW"/>
</dbReference>
<dbReference type="CDD" id="cd01171">
    <property type="entry name" value="YXKO-related"/>
    <property type="match status" value="1"/>
</dbReference>
<reference evidence="8" key="1">
    <citation type="submission" date="2020-10" db="EMBL/GenBank/DDBJ databases">
        <authorList>
            <person name="Gilroy R."/>
        </authorList>
    </citation>
    <scope>NUCLEOTIDE SEQUENCE</scope>
    <source>
        <strain evidence="8">18911</strain>
    </source>
</reference>
<feature type="binding site" evidence="6">
    <location>
        <position position="233"/>
    </location>
    <ligand>
        <name>AMP</name>
        <dbReference type="ChEBI" id="CHEBI:456215"/>
    </ligand>
</feature>
<protein>
    <recommendedName>
        <fullName evidence="6">ADP-dependent (S)-NAD(P)H-hydrate dehydratase</fullName>
        <ecNumber evidence="6">4.2.1.136</ecNumber>
    </recommendedName>
    <alternativeName>
        <fullName evidence="6">ADP-dependent NAD(P)HX dehydratase</fullName>
    </alternativeName>
</protein>
<keyword evidence="3 6" id="KW-0521">NADP</keyword>
<feature type="binding site" evidence="6">
    <location>
        <position position="117"/>
    </location>
    <ligand>
        <name>(6S)-NADPHX</name>
        <dbReference type="ChEBI" id="CHEBI:64076"/>
    </ligand>
</feature>
<dbReference type="PROSITE" id="PS51383">
    <property type="entry name" value="YJEF_C_3"/>
    <property type="match status" value="1"/>
</dbReference>
<evidence type="ECO:0000259" key="7">
    <source>
        <dbReference type="PROSITE" id="PS51383"/>
    </source>
</evidence>
<keyword evidence="1 6" id="KW-0547">Nucleotide-binding</keyword>
<comment type="cofactor">
    <cofactor evidence="6">
        <name>Mg(2+)</name>
        <dbReference type="ChEBI" id="CHEBI:18420"/>
    </cofactor>
</comment>
<evidence type="ECO:0000256" key="4">
    <source>
        <dbReference type="ARBA" id="ARBA00023027"/>
    </source>
</evidence>
<keyword evidence="5 6" id="KW-0456">Lyase</keyword>
<keyword evidence="4 6" id="KW-0520">NAD</keyword>
<dbReference type="InterPro" id="IPR029056">
    <property type="entry name" value="Ribokinase-like"/>
</dbReference>
<comment type="catalytic activity">
    <reaction evidence="6">
        <text>(6S)-NADHX + ADP = AMP + phosphate + NADH + H(+)</text>
        <dbReference type="Rhea" id="RHEA:32223"/>
        <dbReference type="ChEBI" id="CHEBI:15378"/>
        <dbReference type="ChEBI" id="CHEBI:43474"/>
        <dbReference type="ChEBI" id="CHEBI:57945"/>
        <dbReference type="ChEBI" id="CHEBI:64074"/>
        <dbReference type="ChEBI" id="CHEBI:456215"/>
        <dbReference type="ChEBI" id="CHEBI:456216"/>
        <dbReference type="EC" id="4.2.1.136"/>
    </reaction>
</comment>
<comment type="caution">
    <text evidence="8">The sequence shown here is derived from an EMBL/GenBank/DDBJ whole genome shotgun (WGS) entry which is preliminary data.</text>
</comment>
<dbReference type="GO" id="GO:0052855">
    <property type="term" value="F:ADP-dependent NAD(P)H-hydrate dehydratase activity"/>
    <property type="evidence" value="ECO:0007669"/>
    <property type="project" value="UniProtKB-UniRule"/>
</dbReference>